<name>A0AAN7YGB9_9EURO</name>
<evidence type="ECO:0000313" key="3">
    <source>
        <dbReference type="Proteomes" id="UP001309876"/>
    </source>
</evidence>
<feature type="compositionally biased region" description="Low complexity" evidence="1">
    <location>
        <begin position="346"/>
        <end position="356"/>
    </location>
</feature>
<gene>
    <name evidence="2" type="ORF">LTR05_004832</name>
</gene>
<keyword evidence="3" id="KW-1185">Reference proteome</keyword>
<comment type="caution">
    <text evidence="2">The sequence shown here is derived from an EMBL/GenBank/DDBJ whole genome shotgun (WGS) entry which is preliminary data.</text>
</comment>
<reference evidence="2 3" key="1">
    <citation type="submission" date="2023-08" db="EMBL/GenBank/DDBJ databases">
        <title>Black Yeasts Isolated from many extreme environments.</title>
        <authorList>
            <person name="Coleine C."/>
            <person name="Stajich J.E."/>
            <person name="Selbmann L."/>
        </authorList>
    </citation>
    <scope>NUCLEOTIDE SEQUENCE [LARGE SCALE GENOMIC DNA]</scope>
    <source>
        <strain evidence="2 3">CCFEE 5910</strain>
    </source>
</reference>
<evidence type="ECO:0000313" key="2">
    <source>
        <dbReference type="EMBL" id="KAK5085547.1"/>
    </source>
</evidence>
<feature type="compositionally biased region" description="Polar residues" evidence="1">
    <location>
        <begin position="33"/>
        <end position="54"/>
    </location>
</feature>
<evidence type="ECO:0000256" key="1">
    <source>
        <dbReference type="SAM" id="MobiDB-lite"/>
    </source>
</evidence>
<dbReference type="EMBL" id="JAVRRJ010000004">
    <property type="protein sequence ID" value="KAK5085547.1"/>
    <property type="molecule type" value="Genomic_DNA"/>
</dbReference>
<feature type="compositionally biased region" description="Basic residues" evidence="1">
    <location>
        <begin position="62"/>
        <end position="72"/>
    </location>
</feature>
<feature type="compositionally biased region" description="Polar residues" evidence="1">
    <location>
        <begin position="511"/>
        <end position="527"/>
    </location>
</feature>
<protein>
    <submittedName>
        <fullName evidence="2">Uncharacterized protein</fullName>
    </submittedName>
</protein>
<feature type="region of interest" description="Disordered" evidence="1">
    <location>
        <begin position="510"/>
        <end position="538"/>
    </location>
</feature>
<feature type="region of interest" description="Disordered" evidence="1">
    <location>
        <begin position="345"/>
        <end position="372"/>
    </location>
</feature>
<sequence length="616" mass="68776">MADSILFVSMDGQGVKSSVIRAHAARKGHQRSRLNTAKQPSKAQSAIAKNQASPPVNPLVKTKPRRKPARPKTKVEAKPKQSPKLTSVRQAINEELEAQDEQLLVVTSKKESPSPFQIWLPSCMSDRYVQMFFETMMPSYTAAYDVFNVPNIIKQEWPLYMNHEVFLWTEASAIQGLYESLQNPDKPPSQKVLLYQAKALSCLKQELLKTKNGQLDDYLVMSIFVLAALSLMAGDEVAHNAHKTILRTAFAAAGGLHNYGSFVRNTTMRLDSFWRSTADEPKEPAVPLLLPSRLPKMPSHPFAPELCTIVGNLPVGFQELAIQRKLPLDILEVLARISNPSQKPLSAVLSESSGSSQDNRSPATQCGMKDANGEPPLERLLSLALLIYATNRDGTNPLRMYNCITNGAIYDLYHDLSHCEVRRSKEEEHCLFWIWTVTIDAMRNRFGELTAQGEQLLEQQKKRFPGMVGTEKEEKLLQRFWFASNRSNGSCLFVSNSEFVQSRGKLRREGTNISTTSRRSDCASSPGASGGLSFDRTESMDDWSVTTPRAENEVADFEHVRSNSSQIDETESVVSKWHGPGFGLLPKGSFMEEVPELGYGKIGRRRKQSPVRCLAG</sequence>
<dbReference type="AlphaFoldDB" id="A0AAN7YGB9"/>
<dbReference type="Proteomes" id="UP001309876">
    <property type="component" value="Unassembled WGS sequence"/>
</dbReference>
<organism evidence="2 3">
    <name type="scientific">Lithohypha guttulata</name>
    <dbReference type="NCBI Taxonomy" id="1690604"/>
    <lineage>
        <taxon>Eukaryota</taxon>
        <taxon>Fungi</taxon>
        <taxon>Dikarya</taxon>
        <taxon>Ascomycota</taxon>
        <taxon>Pezizomycotina</taxon>
        <taxon>Eurotiomycetes</taxon>
        <taxon>Chaetothyriomycetidae</taxon>
        <taxon>Chaetothyriales</taxon>
        <taxon>Trichomeriaceae</taxon>
        <taxon>Lithohypha</taxon>
    </lineage>
</organism>
<feature type="region of interest" description="Disordered" evidence="1">
    <location>
        <begin position="25"/>
        <end position="86"/>
    </location>
</feature>
<proteinExistence type="predicted"/>
<accession>A0AAN7YGB9</accession>